<accession>M9RKS6</accession>
<keyword evidence="1" id="KW-1133">Transmembrane helix</keyword>
<dbReference type="Proteomes" id="UP000004688">
    <property type="component" value="Chromosome"/>
</dbReference>
<keyword evidence="3" id="KW-1185">Reference proteome</keyword>
<protein>
    <submittedName>
        <fullName evidence="2">Uncharacterized protein</fullName>
    </submittedName>
</protein>
<organism evidence="2 3">
    <name type="scientific">Octadecabacter arcticus 238</name>
    <dbReference type="NCBI Taxonomy" id="391616"/>
    <lineage>
        <taxon>Bacteria</taxon>
        <taxon>Pseudomonadati</taxon>
        <taxon>Pseudomonadota</taxon>
        <taxon>Alphaproteobacteria</taxon>
        <taxon>Rhodobacterales</taxon>
        <taxon>Roseobacteraceae</taxon>
        <taxon>Octadecabacter</taxon>
    </lineage>
</organism>
<dbReference type="EMBL" id="CP003742">
    <property type="protein sequence ID" value="AGI73199.1"/>
    <property type="molecule type" value="Genomic_DNA"/>
</dbReference>
<name>M9RKS6_9RHOB</name>
<dbReference type="HOGENOM" id="CLU_153188_0_0_5"/>
<feature type="transmembrane region" description="Helical" evidence="1">
    <location>
        <begin position="52"/>
        <end position="77"/>
    </location>
</feature>
<dbReference type="AlphaFoldDB" id="M9RKS6"/>
<evidence type="ECO:0000313" key="3">
    <source>
        <dbReference type="Proteomes" id="UP000004688"/>
    </source>
</evidence>
<dbReference type="eggNOG" id="ENOG50334GT">
    <property type="taxonomic scope" value="Bacteria"/>
</dbReference>
<evidence type="ECO:0000313" key="2">
    <source>
        <dbReference type="EMBL" id="AGI73199.1"/>
    </source>
</evidence>
<keyword evidence="1" id="KW-0812">Transmembrane</keyword>
<dbReference type="STRING" id="391616.OA238_c32070"/>
<evidence type="ECO:0000256" key="1">
    <source>
        <dbReference type="SAM" id="Phobius"/>
    </source>
</evidence>
<keyword evidence="1" id="KW-0472">Membrane</keyword>
<proteinExistence type="predicted"/>
<dbReference type="KEGG" id="oar:OA238_c32070"/>
<reference evidence="2 3" key="1">
    <citation type="journal article" date="2013" name="PLoS ONE">
        <title>Poles Apart: Arctic and Antarctic Octadecabacter strains Share High Genome Plasticity and a New Type of Xanthorhodopsin.</title>
        <authorList>
            <person name="Vollmers J."/>
            <person name="Voget S."/>
            <person name="Dietrich S."/>
            <person name="Gollnow K."/>
            <person name="Smits M."/>
            <person name="Meyer K."/>
            <person name="Brinkhoff T."/>
            <person name="Simon M."/>
            <person name="Daniel R."/>
        </authorList>
    </citation>
    <scope>NUCLEOTIDE SEQUENCE [LARGE SCALE GENOMIC DNA]</scope>
    <source>
        <strain evidence="2 3">238</strain>
    </source>
</reference>
<sequence length="139" mass="15403">MTINASLDKRLHKIVRTHNRMRRNGVVHRVGRDGLIRSRPRLVRPRFPLKGALIVVALLVAFKALLFAQLGAGGYALKVDELRSGSMVEQAGAYIMREEPVTVAIGGYLTRYIFKRHGAAIFVPFQEHKKAALLGGAAF</sequence>
<dbReference type="RefSeq" id="WP_015496218.1">
    <property type="nucleotide sequence ID" value="NC_020908.1"/>
</dbReference>
<gene>
    <name evidence="2" type="ORF">OA238_c32070</name>
</gene>